<dbReference type="Pfam" id="PF08281">
    <property type="entry name" value="Sigma70_r4_2"/>
    <property type="match status" value="1"/>
</dbReference>
<keyword evidence="8" id="KW-1185">Reference proteome</keyword>
<evidence type="ECO:0000259" key="6">
    <source>
        <dbReference type="Pfam" id="PF08281"/>
    </source>
</evidence>
<dbReference type="NCBIfam" id="TIGR02937">
    <property type="entry name" value="sigma70-ECF"/>
    <property type="match status" value="1"/>
</dbReference>
<evidence type="ECO:0000259" key="5">
    <source>
        <dbReference type="Pfam" id="PF04542"/>
    </source>
</evidence>
<comment type="caution">
    <text evidence="7">The sequence shown here is derived from an EMBL/GenBank/DDBJ whole genome shotgun (WGS) entry which is preliminary data.</text>
</comment>
<sequence length="215" mass="24488">MTAAVTTVVRPRQPDADERALQSWELVTRAQAGDPDAVAELYRRCHPRLLAMMRRRLPDLGTAEELAHEVWVRALRRIGGLQWQGRDVLAWLSTIARNLVADYYKSPRVNREQLAGDPYVSQVFETASPEDPLAAVPASLDAALDAAVLRRLVMRLSPDQQQVLIGRYWRDLPLTEVAAEMGRDYQAVKAIAYRAHRRLERIVREQGMFEQGMFQ</sequence>
<dbReference type="GO" id="GO:0006352">
    <property type="term" value="P:DNA-templated transcription initiation"/>
    <property type="evidence" value="ECO:0007669"/>
    <property type="project" value="InterPro"/>
</dbReference>
<dbReference type="AlphaFoldDB" id="A0A8J3BXL2"/>
<dbReference type="InterPro" id="IPR014284">
    <property type="entry name" value="RNA_pol_sigma-70_dom"/>
</dbReference>
<dbReference type="InterPro" id="IPR007627">
    <property type="entry name" value="RNA_pol_sigma70_r2"/>
</dbReference>
<dbReference type="Gene3D" id="1.10.10.10">
    <property type="entry name" value="Winged helix-like DNA-binding domain superfamily/Winged helix DNA-binding domain"/>
    <property type="match status" value="1"/>
</dbReference>
<name>A0A8J3BXL2_9ACTN</name>
<keyword evidence="2" id="KW-0805">Transcription regulation</keyword>
<proteinExistence type="inferred from homology"/>
<dbReference type="SUPFAM" id="SSF88659">
    <property type="entry name" value="Sigma3 and sigma4 domains of RNA polymerase sigma factors"/>
    <property type="match status" value="1"/>
</dbReference>
<evidence type="ECO:0000256" key="4">
    <source>
        <dbReference type="ARBA" id="ARBA00023163"/>
    </source>
</evidence>
<protein>
    <submittedName>
        <fullName evidence="7">RNA polymerase sigma factor</fullName>
    </submittedName>
</protein>
<evidence type="ECO:0000313" key="8">
    <source>
        <dbReference type="Proteomes" id="UP000656042"/>
    </source>
</evidence>
<gene>
    <name evidence="7" type="ORF">GCM10012284_24290</name>
</gene>
<evidence type="ECO:0000313" key="7">
    <source>
        <dbReference type="EMBL" id="GGK89486.1"/>
    </source>
</evidence>
<dbReference type="InterPro" id="IPR039425">
    <property type="entry name" value="RNA_pol_sigma-70-like"/>
</dbReference>
<evidence type="ECO:0000256" key="3">
    <source>
        <dbReference type="ARBA" id="ARBA00023082"/>
    </source>
</evidence>
<feature type="domain" description="RNA polymerase sigma factor 70 region 4 type 2" evidence="6">
    <location>
        <begin position="149"/>
        <end position="199"/>
    </location>
</feature>
<dbReference type="InterPro" id="IPR013249">
    <property type="entry name" value="RNA_pol_sigma70_r4_t2"/>
</dbReference>
<dbReference type="PANTHER" id="PTHR43133:SF57">
    <property type="entry name" value="RNA POLYMERASE SIGMA-70 FACTOR"/>
    <property type="match status" value="1"/>
</dbReference>
<dbReference type="GO" id="GO:0003677">
    <property type="term" value="F:DNA binding"/>
    <property type="evidence" value="ECO:0007669"/>
    <property type="project" value="InterPro"/>
</dbReference>
<keyword evidence="3" id="KW-0731">Sigma factor</keyword>
<dbReference type="InterPro" id="IPR013324">
    <property type="entry name" value="RNA_pol_sigma_r3/r4-like"/>
</dbReference>
<reference evidence="7" key="1">
    <citation type="journal article" date="2014" name="Int. J. Syst. Evol. Microbiol.">
        <title>Complete genome sequence of Corynebacterium casei LMG S-19264T (=DSM 44701T), isolated from a smear-ripened cheese.</title>
        <authorList>
            <consortium name="US DOE Joint Genome Institute (JGI-PGF)"/>
            <person name="Walter F."/>
            <person name="Albersmeier A."/>
            <person name="Kalinowski J."/>
            <person name="Ruckert C."/>
        </authorList>
    </citation>
    <scope>NUCLEOTIDE SEQUENCE</scope>
    <source>
        <strain evidence="7">CGMCC 4.7299</strain>
    </source>
</reference>
<dbReference type="GO" id="GO:0016987">
    <property type="term" value="F:sigma factor activity"/>
    <property type="evidence" value="ECO:0007669"/>
    <property type="project" value="UniProtKB-KW"/>
</dbReference>
<organism evidence="7 8">
    <name type="scientific">Mangrovihabitans endophyticus</name>
    <dbReference type="NCBI Taxonomy" id="1751298"/>
    <lineage>
        <taxon>Bacteria</taxon>
        <taxon>Bacillati</taxon>
        <taxon>Actinomycetota</taxon>
        <taxon>Actinomycetes</taxon>
        <taxon>Micromonosporales</taxon>
        <taxon>Micromonosporaceae</taxon>
        <taxon>Mangrovihabitans</taxon>
    </lineage>
</organism>
<dbReference type="SUPFAM" id="SSF88946">
    <property type="entry name" value="Sigma2 domain of RNA polymerase sigma factors"/>
    <property type="match status" value="1"/>
</dbReference>
<evidence type="ECO:0000256" key="2">
    <source>
        <dbReference type="ARBA" id="ARBA00023015"/>
    </source>
</evidence>
<dbReference type="InterPro" id="IPR013325">
    <property type="entry name" value="RNA_pol_sigma_r2"/>
</dbReference>
<accession>A0A8J3BXL2</accession>
<dbReference type="Pfam" id="PF04542">
    <property type="entry name" value="Sigma70_r2"/>
    <property type="match status" value="1"/>
</dbReference>
<dbReference type="RefSeq" id="WP_189079272.1">
    <property type="nucleotide sequence ID" value="NZ_BMMX01000008.1"/>
</dbReference>
<feature type="domain" description="RNA polymerase sigma-70 region 2" evidence="5">
    <location>
        <begin position="41"/>
        <end position="106"/>
    </location>
</feature>
<keyword evidence="4" id="KW-0804">Transcription</keyword>
<dbReference type="InterPro" id="IPR036388">
    <property type="entry name" value="WH-like_DNA-bd_sf"/>
</dbReference>
<comment type="similarity">
    <text evidence="1">Belongs to the sigma-70 factor family. ECF subfamily.</text>
</comment>
<reference evidence="7" key="2">
    <citation type="submission" date="2020-09" db="EMBL/GenBank/DDBJ databases">
        <authorList>
            <person name="Sun Q."/>
            <person name="Zhou Y."/>
        </authorList>
    </citation>
    <scope>NUCLEOTIDE SEQUENCE</scope>
    <source>
        <strain evidence="7">CGMCC 4.7299</strain>
    </source>
</reference>
<dbReference type="PANTHER" id="PTHR43133">
    <property type="entry name" value="RNA POLYMERASE ECF-TYPE SIGMA FACTO"/>
    <property type="match status" value="1"/>
</dbReference>
<dbReference type="Gene3D" id="1.10.1740.10">
    <property type="match status" value="1"/>
</dbReference>
<dbReference type="EMBL" id="BMMX01000008">
    <property type="protein sequence ID" value="GGK89486.1"/>
    <property type="molecule type" value="Genomic_DNA"/>
</dbReference>
<dbReference type="Proteomes" id="UP000656042">
    <property type="component" value="Unassembled WGS sequence"/>
</dbReference>
<evidence type="ECO:0000256" key="1">
    <source>
        <dbReference type="ARBA" id="ARBA00010641"/>
    </source>
</evidence>